<dbReference type="EMBL" id="SRLO01000607">
    <property type="protein sequence ID" value="TNN50729.1"/>
    <property type="molecule type" value="Genomic_DNA"/>
</dbReference>
<feature type="region of interest" description="Disordered" evidence="1">
    <location>
        <begin position="16"/>
        <end position="76"/>
    </location>
</feature>
<feature type="compositionally biased region" description="Basic and acidic residues" evidence="1">
    <location>
        <begin position="30"/>
        <end position="39"/>
    </location>
</feature>
<gene>
    <name evidence="2" type="ORF">EYF80_039050</name>
</gene>
<evidence type="ECO:0000313" key="2">
    <source>
        <dbReference type="EMBL" id="TNN50729.1"/>
    </source>
</evidence>
<keyword evidence="3" id="KW-1185">Reference proteome</keyword>
<evidence type="ECO:0000313" key="3">
    <source>
        <dbReference type="Proteomes" id="UP000314294"/>
    </source>
</evidence>
<sequence>MDANKCIDELLKQLDEERRHVRRSPPSAEHGAHGRDAATEKPPGVHGALQIPRSSQTTRHQEGFVLNSVQFTECGQ</sequence>
<name>A0A4Z2GBI6_9TELE</name>
<feature type="compositionally biased region" description="Polar residues" evidence="1">
    <location>
        <begin position="67"/>
        <end position="76"/>
    </location>
</feature>
<proteinExistence type="predicted"/>
<evidence type="ECO:0000256" key="1">
    <source>
        <dbReference type="SAM" id="MobiDB-lite"/>
    </source>
</evidence>
<protein>
    <submittedName>
        <fullName evidence="2">Uncharacterized protein</fullName>
    </submittedName>
</protein>
<dbReference type="AlphaFoldDB" id="A0A4Z2GBI6"/>
<dbReference type="Proteomes" id="UP000314294">
    <property type="component" value="Unassembled WGS sequence"/>
</dbReference>
<organism evidence="2 3">
    <name type="scientific">Liparis tanakae</name>
    <name type="common">Tanaka's snailfish</name>
    <dbReference type="NCBI Taxonomy" id="230148"/>
    <lineage>
        <taxon>Eukaryota</taxon>
        <taxon>Metazoa</taxon>
        <taxon>Chordata</taxon>
        <taxon>Craniata</taxon>
        <taxon>Vertebrata</taxon>
        <taxon>Euteleostomi</taxon>
        <taxon>Actinopterygii</taxon>
        <taxon>Neopterygii</taxon>
        <taxon>Teleostei</taxon>
        <taxon>Neoteleostei</taxon>
        <taxon>Acanthomorphata</taxon>
        <taxon>Eupercaria</taxon>
        <taxon>Perciformes</taxon>
        <taxon>Cottioidei</taxon>
        <taxon>Cottales</taxon>
        <taxon>Liparidae</taxon>
        <taxon>Liparis</taxon>
    </lineage>
</organism>
<accession>A0A4Z2GBI6</accession>
<reference evidence="2 3" key="1">
    <citation type="submission" date="2019-03" db="EMBL/GenBank/DDBJ databases">
        <title>First draft genome of Liparis tanakae, snailfish: a comprehensive survey of snailfish specific genes.</title>
        <authorList>
            <person name="Kim W."/>
            <person name="Song I."/>
            <person name="Jeong J.-H."/>
            <person name="Kim D."/>
            <person name="Kim S."/>
            <person name="Ryu S."/>
            <person name="Song J.Y."/>
            <person name="Lee S.K."/>
        </authorList>
    </citation>
    <scope>NUCLEOTIDE SEQUENCE [LARGE SCALE GENOMIC DNA]</scope>
    <source>
        <tissue evidence="2">Muscle</tissue>
    </source>
</reference>
<comment type="caution">
    <text evidence="2">The sequence shown here is derived from an EMBL/GenBank/DDBJ whole genome shotgun (WGS) entry which is preliminary data.</text>
</comment>